<sequence>MSREQIRKLGVGLVKMKDNKFDTEDEEDLEVVLGNGYVEEEKIGDEGLECWIDQEVLSHQVVSGLVSH</sequence>
<accession>A0A2G5D7K9</accession>
<evidence type="ECO:0000313" key="1">
    <source>
        <dbReference type="EMBL" id="PIA39496.1"/>
    </source>
</evidence>
<dbReference type="Proteomes" id="UP000230069">
    <property type="component" value="Unassembled WGS sequence"/>
</dbReference>
<name>A0A2G5D7K9_AQUCA</name>
<protein>
    <submittedName>
        <fullName evidence="1">Uncharacterized protein</fullName>
    </submittedName>
</protein>
<proteinExistence type="predicted"/>
<evidence type="ECO:0000313" key="2">
    <source>
        <dbReference type="Proteomes" id="UP000230069"/>
    </source>
</evidence>
<dbReference type="InParanoid" id="A0A2G5D7K9"/>
<dbReference type="OrthoDB" id="5835829at2759"/>
<reference evidence="1 2" key="1">
    <citation type="submission" date="2017-09" db="EMBL/GenBank/DDBJ databases">
        <title>WGS assembly of Aquilegia coerulea Goldsmith.</title>
        <authorList>
            <person name="Hodges S."/>
            <person name="Kramer E."/>
            <person name="Nordborg M."/>
            <person name="Tomkins J."/>
            <person name="Borevitz J."/>
            <person name="Derieg N."/>
            <person name="Yan J."/>
            <person name="Mihaltcheva S."/>
            <person name="Hayes R.D."/>
            <person name="Rokhsar D."/>
        </authorList>
    </citation>
    <scope>NUCLEOTIDE SEQUENCE [LARGE SCALE GENOMIC DNA]</scope>
    <source>
        <strain evidence="2">cv. Goldsmith</strain>
    </source>
</reference>
<organism evidence="1 2">
    <name type="scientific">Aquilegia coerulea</name>
    <name type="common">Rocky mountain columbine</name>
    <dbReference type="NCBI Taxonomy" id="218851"/>
    <lineage>
        <taxon>Eukaryota</taxon>
        <taxon>Viridiplantae</taxon>
        <taxon>Streptophyta</taxon>
        <taxon>Embryophyta</taxon>
        <taxon>Tracheophyta</taxon>
        <taxon>Spermatophyta</taxon>
        <taxon>Magnoliopsida</taxon>
        <taxon>Ranunculales</taxon>
        <taxon>Ranunculaceae</taxon>
        <taxon>Thalictroideae</taxon>
        <taxon>Aquilegia</taxon>
    </lineage>
</organism>
<gene>
    <name evidence="1" type="ORF">AQUCO_02600149v1</name>
</gene>
<dbReference type="AlphaFoldDB" id="A0A2G5D7K9"/>
<dbReference type="EMBL" id="KZ305043">
    <property type="protein sequence ID" value="PIA39496.1"/>
    <property type="molecule type" value="Genomic_DNA"/>
</dbReference>
<keyword evidence="2" id="KW-1185">Reference proteome</keyword>